<accession>A0A381SK69</accession>
<evidence type="ECO:0000259" key="2">
    <source>
        <dbReference type="Pfam" id="PF00814"/>
    </source>
</evidence>
<dbReference type="PANTHER" id="PTHR11735:SF11">
    <property type="entry name" value="TRNA THREONYLCARBAMOYLADENOSINE BIOSYNTHESIS PROTEIN TSAB"/>
    <property type="match status" value="1"/>
</dbReference>
<evidence type="ECO:0000256" key="1">
    <source>
        <dbReference type="SAM" id="MobiDB-lite"/>
    </source>
</evidence>
<feature type="region of interest" description="Disordered" evidence="1">
    <location>
        <begin position="217"/>
        <end position="241"/>
    </location>
</feature>
<dbReference type="AlphaFoldDB" id="A0A381SK69"/>
<sequence length="241" mass="25640">MLLAIDTSTRYAGVALANDDRVVASHAWHSTYNHTAELMPAVVSILEHGGLTAADLDGIAVALGPGGFSALRVGISVAKGLSLVTKKPIVGVGTLDLDAYPYLKSGVQVCALIETGREECATALFGRDGIRIREDQVCTADDLAVEVKGPAIFCGEGVTAWQDQIAEALGADAQIVRSVPAVRVWALAVIGQEKLTAGEADDLTTLQPEYLRMPSIGVRKQRDRLPQGRRPIPKPVRRPVR</sequence>
<dbReference type="SUPFAM" id="SSF53067">
    <property type="entry name" value="Actin-like ATPase domain"/>
    <property type="match status" value="2"/>
</dbReference>
<dbReference type="PANTHER" id="PTHR11735">
    <property type="entry name" value="TRNA N6-ADENOSINE THREONYLCARBAMOYLTRANSFERASE"/>
    <property type="match status" value="1"/>
</dbReference>
<gene>
    <name evidence="3" type="ORF">METZ01_LOCUS56522</name>
</gene>
<dbReference type="GO" id="GO:0002949">
    <property type="term" value="P:tRNA threonylcarbamoyladenosine modification"/>
    <property type="evidence" value="ECO:0007669"/>
    <property type="project" value="InterPro"/>
</dbReference>
<dbReference type="InterPro" id="IPR043129">
    <property type="entry name" value="ATPase_NBD"/>
</dbReference>
<evidence type="ECO:0000313" key="3">
    <source>
        <dbReference type="EMBL" id="SVA03668.1"/>
    </source>
</evidence>
<dbReference type="CDD" id="cd24032">
    <property type="entry name" value="ASKHA_NBD_TsaB"/>
    <property type="match status" value="1"/>
</dbReference>
<dbReference type="Pfam" id="PF00814">
    <property type="entry name" value="TsaD"/>
    <property type="match status" value="1"/>
</dbReference>
<feature type="compositionally biased region" description="Basic residues" evidence="1">
    <location>
        <begin position="231"/>
        <end position="241"/>
    </location>
</feature>
<proteinExistence type="predicted"/>
<dbReference type="Gene3D" id="3.30.420.40">
    <property type="match status" value="2"/>
</dbReference>
<feature type="domain" description="Gcp-like" evidence="2">
    <location>
        <begin position="33"/>
        <end position="126"/>
    </location>
</feature>
<name>A0A381SK69_9ZZZZ</name>
<dbReference type="InterPro" id="IPR000905">
    <property type="entry name" value="Gcp-like_dom"/>
</dbReference>
<dbReference type="NCBIfam" id="TIGR03725">
    <property type="entry name" value="T6A_YeaZ"/>
    <property type="match status" value="1"/>
</dbReference>
<dbReference type="InterPro" id="IPR022496">
    <property type="entry name" value="T6A_TsaB"/>
</dbReference>
<dbReference type="GO" id="GO:0005829">
    <property type="term" value="C:cytosol"/>
    <property type="evidence" value="ECO:0007669"/>
    <property type="project" value="TreeGrafter"/>
</dbReference>
<reference evidence="3" key="1">
    <citation type="submission" date="2018-05" db="EMBL/GenBank/DDBJ databases">
        <authorList>
            <person name="Lanie J.A."/>
            <person name="Ng W.-L."/>
            <person name="Kazmierczak K.M."/>
            <person name="Andrzejewski T.M."/>
            <person name="Davidsen T.M."/>
            <person name="Wayne K.J."/>
            <person name="Tettelin H."/>
            <person name="Glass J.I."/>
            <person name="Rusch D."/>
            <person name="Podicherti R."/>
            <person name="Tsui H.-C.T."/>
            <person name="Winkler M.E."/>
        </authorList>
    </citation>
    <scope>NUCLEOTIDE SEQUENCE</scope>
</reference>
<organism evidence="3">
    <name type="scientific">marine metagenome</name>
    <dbReference type="NCBI Taxonomy" id="408172"/>
    <lineage>
        <taxon>unclassified sequences</taxon>
        <taxon>metagenomes</taxon>
        <taxon>ecological metagenomes</taxon>
    </lineage>
</organism>
<protein>
    <recommendedName>
        <fullName evidence="2">Gcp-like domain-containing protein</fullName>
    </recommendedName>
</protein>
<dbReference type="EMBL" id="UINC01003136">
    <property type="protein sequence ID" value="SVA03668.1"/>
    <property type="molecule type" value="Genomic_DNA"/>
</dbReference>